<sequence>AQKEIDRPNSQRKSIPEQSQPYTKQNKPDHASGDKHLAVMVKFQFSLILIIAILGLLDPSAHQVAAQVPTQNAPTQGTNLPTNTNGNTLNNSTLQAGAAQNNNQSQPAQNSTTTTNNTTLTNNNNNTITNANSTSSRNSSSILNKDEAVPLDTKITVPFSILGALLIISGAPMGFWGGRNRWSSYFLTGAYIGALLVMTPILRFGVMDQDHSPSNAIQGVFVLACFISAVGAGAVAVIFWKGTRFLVGGGGGFVLSLFILSLKSNSLIAAAGLRWIVILAAFSIGFVLATIPTLTIHVTLFATAAMGAAAVVLGIDCFTTGGLKEFWLYIIGFGGMFPRLTHFPFTVTMQAELGVMGGLFIMGAAVQWRLLEVIRKKIDELKQLDRDRQMQEDAAAYRQSMAMDADLALWEKRHGDDGDSATMAASPKKFHSRKSSQFSLLPRQSGSPMSPQTPLGTFDTANGNAHRASHDHLLSIDTGGGLAGSLGITEGLPSTNPNEQQPDSHGEAAETILPLYNTPQKSSSERHSSQADRMVSIDFEKFENDRRVSRPPGAPASWSSPLSGSKLMLPGLSGSTANSKPPSPGASSSRPMSYSPRFLDQELRPTHIRSTTEQPSVRSMSEHLSPLLTRRSEDVSRAKARPPSRVIVGSYPSPSTRAPPAQNRESRVMTIEELDQRHKSAMKKLQHPTTEKITAGKTPVHTQTIQHSRSSSHLNPGTHASVNKDREHTRMSSFVSPTSRPIQHEDSEMPRSRLISASSTNQTFYPAVSSPNTPQDKPSKTNAWLSYYYVMSS</sequence>
<dbReference type="PANTHER" id="PTHR39469">
    <property type="entry name" value="CHROMOSOME 1, WHOLE GENOME SHOTGUN SEQUENCE"/>
    <property type="match status" value="1"/>
</dbReference>
<feature type="region of interest" description="Disordered" evidence="5">
    <location>
        <begin position="485"/>
        <end position="506"/>
    </location>
</feature>
<feature type="compositionally biased region" description="Polar residues" evidence="5">
    <location>
        <begin position="435"/>
        <end position="463"/>
    </location>
</feature>
<feature type="compositionally biased region" description="Polar residues" evidence="5">
    <location>
        <begin position="608"/>
        <end position="619"/>
    </location>
</feature>
<feature type="transmembrane region" description="Helical" evidence="6">
    <location>
        <begin position="245"/>
        <end position="263"/>
    </location>
</feature>
<evidence type="ECO:0000313" key="9">
    <source>
        <dbReference type="Proteomes" id="UP000239156"/>
    </source>
</evidence>
<feature type="transmembrane region" description="Helical" evidence="6">
    <location>
        <begin position="216"/>
        <end position="239"/>
    </location>
</feature>
<gene>
    <name evidence="8" type="ORF">PSTT_00056</name>
</gene>
<dbReference type="InterPro" id="IPR025256">
    <property type="entry name" value="TM7S3/TM198-like_dom"/>
</dbReference>
<evidence type="ECO:0000256" key="1">
    <source>
        <dbReference type="ARBA" id="ARBA00004141"/>
    </source>
</evidence>
<feature type="compositionally biased region" description="Low complexity" evidence="5">
    <location>
        <begin position="74"/>
        <end position="141"/>
    </location>
</feature>
<feature type="compositionally biased region" description="Polar residues" evidence="5">
    <location>
        <begin position="731"/>
        <end position="741"/>
    </location>
</feature>
<comment type="subcellular location">
    <subcellularLocation>
        <location evidence="1">Membrane</location>
        <topology evidence="1">Multi-pass membrane protein</topology>
    </subcellularLocation>
</comment>
<dbReference type="EMBL" id="PKSL01000001">
    <property type="protein sequence ID" value="POW17851.1"/>
    <property type="molecule type" value="Genomic_DNA"/>
</dbReference>
<feature type="transmembrane region" description="Helical" evidence="6">
    <location>
        <begin position="182"/>
        <end position="204"/>
    </location>
</feature>
<comment type="caution">
    <text evidence="8">The sequence shown here is derived from an EMBL/GenBank/DDBJ whole genome shotgun (WGS) entry which is preliminary data.</text>
</comment>
<keyword evidence="3 6" id="KW-1133">Transmembrane helix</keyword>
<dbReference type="Proteomes" id="UP000239156">
    <property type="component" value="Unassembled WGS sequence"/>
</dbReference>
<feature type="transmembrane region" description="Helical" evidence="6">
    <location>
        <begin position="275"/>
        <end position="294"/>
    </location>
</feature>
<feature type="region of interest" description="Disordered" evidence="5">
    <location>
        <begin position="68"/>
        <end position="142"/>
    </location>
</feature>
<dbReference type="VEuPathDB" id="FungiDB:PSHT_09329"/>
<keyword evidence="4 6" id="KW-0472">Membrane</keyword>
<dbReference type="AlphaFoldDB" id="A0A2S4W7W3"/>
<feature type="transmembrane region" description="Helical" evidence="6">
    <location>
        <begin position="155"/>
        <end position="176"/>
    </location>
</feature>
<feature type="region of interest" description="Disordered" evidence="5">
    <location>
        <begin position="542"/>
        <end position="664"/>
    </location>
</feature>
<feature type="compositionally biased region" description="Polar residues" evidence="5">
    <location>
        <begin position="11"/>
        <end position="25"/>
    </location>
</feature>
<keyword evidence="9" id="KW-1185">Reference proteome</keyword>
<dbReference type="VEuPathDB" id="FungiDB:PSTT_00056"/>
<feature type="compositionally biased region" description="Polar residues" evidence="5">
    <location>
        <begin position="492"/>
        <end position="501"/>
    </location>
</feature>
<feature type="region of interest" description="Disordered" evidence="5">
    <location>
        <begin position="416"/>
        <end position="464"/>
    </location>
</feature>
<dbReference type="GO" id="GO:0016020">
    <property type="term" value="C:membrane"/>
    <property type="evidence" value="ECO:0007669"/>
    <property type="project" value="UniProtKB-SubCell"/>
</dbReference>
<name>A0A2S4W7W3_9BASI</name>
<feature type="transmembrane region" description="Helical" evidence="6">
    <location>
        <begin position="37"/>
        <end position="57"/>
    </location>
</feature>
<feature type="transmembrane region" description="Helical" evidence="6">
    <location>
        <begin position="326"/>
        <end position="347"/>
    </location>
</feature>
<feature type="transmembrane region" description="Helical" evidence="6">
    <location>
        <begin position="300"/>
        <end position="319"/>
    </location>
</feature>
<organism evidence="8 9">
    <name type="scientific">Puccinia striiformis</name>
    <dbReference type="NCBI Taxonomy" id="27350"/>
    <lineage>
        <taxon>Eukaryota</taxon>
        <taxon>Fungi</taxon>
        <taxon>Dikarya</taxon>
        <taxon>Basidiomycota</taxon>
        <taxon>Pucciniomycotina</taxon>
        <taxon>Pucciniomycetes</taxon>
        <taxon>Pucciniales</taxon>
        <taxon>Pucciniaceae</taxon>
        <taxon>Puccinia</taxon>
    </lineage>
</organism>
<feature type="compositionally biased region" description="Polar residues" evidence="5">
    <location>
        <begin position="573"/>
        <end position="592"/>
    </location>
</feature>
<dbReference type="Pfam" id="PF13886">
    <property type="entry name" value="TM7S3_TM198"/>
    <property type="match status" value="1"/>
</dbReference>
<feature type="transmembrane region" description="Helical" evidence="6">
    <location>
        <begin position="353"/>
        <end position="371"/>
    </location>
</feature>
<feature type="non-terminal residue" evidence="8">
    <location>
        <position position="1"/>
    </location>
</feature>
<evidence type="ECO:0000256" key="4">
    <source>
        <dbReference type="ARBA" id="ARBA00023136"/>
    </source>
</evidence>
<proteinExistence type="predicted"/>
<evidence type="ECO:0000256" key="2">
    <source>
        <dbReference type="ARBA" id="ARBA00022692"/>
    </source>
</evidence>
<evidence type="ECO:0000313" key="8">
    <source>
        <dbReference type="EMBL" id="POW17851.1"/>
    </source>
</evidence>
<evidence type="ECO:0000256" key="3">
    <source>
        <dbReference type="ARBA" id="ARBA00022989"/>
    </source>
</evidence>
<dbReference type="PANTHER" id="PTHR39469:SF1">
    <property type="entry name" value="DUF4203 DOMAIN-CONTAINING PROTEIN"/>
    <property type="match status" value="1"/>
</dbReference>
<reference evidence="8" key="1">
    <citation type="submission" date="2017-12" db="EMBL/GenBank/DDBJ databases">
        <title>Gene loss provides genomic basis for host adaptation in cereal stripe rust fungi.</title>
        <authorList>
            <person name="Xia C."/>
        </authorList>
    </citation>
    <scope>NUCLEOTIDE SEQUENCE [LARGE SCALE GENOMIC DNA]</scope>
    <source>
        <strain evidence="8">93-210</strain>
    </source>
</reference>
<evidence type="ECO:0000256" key="5">
    <source>
        <dbReference type="SAM" id="MobiDB-lite"/>
    </source>
</evidence>
<evidence type="ECO:0000256" key="6">
    <source>
        <dbReference type="SAM" id="Phobius"/>
    </source>
</evidence>
<feature type="compositionally biased region" description="Polar residues" evidence="5">
    <location>
        <begin position="700"/>
        <end position="721"/>
    </location>
</feature>
<feature type="region of interest" description="Disordered" evidence="5">
    <location>
        <begin position="1"/>
        <end position="32"/>
    </location>
</feature>
<keyword evidence="2 6" id="KW-0812">Transmembrane</keyword>
<accession>A0A2S4W7W3</accession>
<protein>
    <recommendedName>
        <fullName evidence="7">TM7S3/TM198-like domain-containing protein</fullName>
    </recommendedName>
</protein>
<feature type="region of interest" description="Disordered" evidence="5">
    <location>
        <begin position="698"/>
        <end position="750"/>
    </location>
</feature>
<evidence type="ECO:0000259" key="7">
    <source>
        <dbReference type="Pfam" id="PF13886"/>
    </source>
</evidence>
<feature type="domain" description="TM7S3/TM198-like" evidence="7">
    <location>
        <begin position="163"/>
        <end position="368"/>
    </location>
</feature>